<dbReference type="PANTHER" id="PTHR16206">
    <property type="entry name" value="DEP DOMAIN-CONTAINING"/>
    <property type="match status" value="1"/>
</dbReference>
<dbReference type="OrthoDB" id="276323at2759"/>
<dbReference type="EMBL" id="HG806343">
    <property type="protein sequence ID" value="CDW58460.1"/>
    <property type="molecule type" value="Genomic_DNA"/>
</dbReference>
<name>A0A077ZIM5_TRITR</name>
<dbReference type="AlphaFoldDB" id="A0A077ZIM5"/>
<dbReference type="STRING" id="36087.A0A077ZIM5"/>
<keyword evidence="2" id="KW-1185">Reference proteome</keyword>
<evidence type="ECO:0000313" key="2">
    <source>
        <dbReference type="Proteomes" id="UP000030665"/>
    </source>
</evidence>
<dbReference type="PANTHER" id="PTHR16206:SF19">
    <property type="entry name" value="DEP DOMAIN-CONTAINING PROTEIN"/>
    <property type="match status" value="1"/>
</dbReference>
<dbReference type="Proteomes" id="UP000030665">
    <property type="component" value="Unassembled WGS sequence"/>
</dbReference>
<organism evidence="1 2">
    <name type="scientific">Trichuris trichiura</name>
    <name type="common">Whipworm</name>
    <name type="synonym">Trichocephalus trichiurus</name>
    <dbReference type="NCBI Taxonomy" id="36087"/>
    <lineage>
        <taxon>Eukaryota</taxon>
        <taxon>Metazoa</taxon>
        <taxon>Ecdysozoa</taxon>
        <taxon>Nematoda</taxon>
        <taxon>Enoplea</taxon>
        <taxon>Dorylaimia</taxon>
        <taxon>Trichinellida</taxon>
        <taxon>Trichuridae</taxon>
        <taxon>Trichuris</taxon>
    </lineage>
</organism>
<reference evidence="1" key="2">
    <citation type="submission" date="2014-03" db="EMBL/GenBank/DDBJ databases">
        <title>The whipworm genome and dual-species transcriptomics of an intimate host-pathogen interaction.</title>
        <authorList>
            <person name="Foth B.J."/>
            <person name="Tsai I.J."/>
            <person name="Reid A.J."/>
            <person name="Bancroft A.J."/>
            <person name="Nichol S."/>
            <person name="Tracey A."/>
            <person name="Holroyd N."/>
            <person name="Cotton J.A."/>
            <person name="Stanley E.J."/>
            <person name="Zarowiecki M."/>
            <person name="Liu J.Z."/>
            <person name="Huckvale T."/>
            <person name="Cooper P.J."/>
            <person name="Grencis R.K."/>
            <person name="Berriman M."/>
        </authorList>
    </citation>
    <scope>NUCLEOTIDE SEQUENCE [LARGE SCALE GENOMIC DNA]</scope>
</reference>
<evidence type="ECO:0000313" key="1">
    <source>
        <dbReference type="EMBL" id="CDW58460.1"/>
    </source>
</evidence>
<sequence length="332" mass="38965">MRDDALKKLLQILNIEVLEGILRAKDRIDGLCSPQHSLLPSFLKLGREKQLNSAQYMRDKEIRSFQFSHANSPYQFNDPWMDLAISCLGRVKTKILLGISNQPDLPHARKYIYDQVKRFYEQLTSEERLIPSEYVPIIVAITKLLFNESVRCSEQAIEASQLLLVLLRDDFRDRLMELLRFMHYVAAKEDDLLSQSTTNENIVVKDLLSIVVKVKSESQREVRFWLRFVVKNFDSIFRALRIFESDIYEQAIVSSEGEFCRTIKVGEYEQQTAAVSEQELVKMVITVMRSNALSHVEKVRWLNNFKQEYPQLYKSKFPFLEERFSKTRIFST</sequence>
<gene>
    <name evidence="1" type="ORF">TTRE_0000677701</name>
</gene>
<protein>
    <submittedName>
        <fullName evidence="1">Uncharacterized protein</fullName>
    </submittedName>
</protein>
<accession>A0A077ZIM5</accession>
<reference evidence="1" key="1">
    <citation type="submission" date="2014-01" db="EMBL/GenBank/DDBJ databases">
        <authorList>
            <person name="Aslett M."/>
        </authorList>
    </citation>
    <scope>NUCLEOTIDE SEQUENCE</scope>
</reference>
<proteinExistence type="predicted"/>